<dbReference type="PANTHER" id="PTHR10117">
    <property type="entry name" value="TRANSIENT RECEPTOR POTENTIAL CHANNEL"/>
    <property type="match status" value="1"/>
</dbReference>
<protein>
    <recommendedName>
        <fullName evidence="6">Transient receptor ion channel domain-containing protein</fullName>
    </recommendedName>
</protein>
<dbReference type="Proteomes" id="UP000663887">
    <property type="component" value="Unassembled WGS sequence"/>
</dbReference>
<dbReference type="GO" id="GO:0051480">
    <property type="term" value="P:regulation of cytosolic calcium ion concentration"/>
    <property type="evidence" value="ECO:0007669"/>
    <property type="project" value="TreeGrafter"/>
</dbReference>
<keyword evidence="2" id="KW-0677">Repeat</keyword>
<evidence type="ECO:0000313" key="8">
    <source>
        <dbReference type="EMBL" id="CAF3890605.1"/>
    </source>
</evidence>
<gene>
    <name evidence="8" type="ORF">UXM345_LOCUS9980</name>
    <name evidence="7" type="ORF">XDN619_LOCUS27959</name>
</gene>
<dbReference type="InterPro" id="IPR002153">
    <property type="entry name" value="TRPC_channel"/>
</dbReference>
<proteinExistence type="predicted"/>
<keyword evidence="5" id="KW-1133">Transmembrane helix</keyword>
<evidence type="ECO:0000313" key="9">
    <source>
        <dbReference type="Proteomes" id="UP000663887"/>
    </source>
</evidence>
<dbReference type="InterPro" id="IPR013555">
    <property type="entry name" value="TRP_dom"/>
</dbReference>
<dbReference type="Pfam" id="PF08344">
    <property type="entry name" value="TRP_2"/>
    <property type="match status" value="1"/>
</dbReference>
<feature type="transmembrane region" description="Helical" evidence="5">
    <location>
        <begin position="639"/>
        <end position="661"/>
    </location>
</feature>
<evidence type="ECO:0000256" key="4">
    <source>
        <dbReference type="ARBA" id="ARBA00023303"/>
    </source>
</evidence>
<feature type="transmembrane region" description="Helical" evidence="5">
    <location>
        <begin position="327"/>
        <end position="347"/>
    </location>
</feature>
<evidence type="ECO:0000256" key="2">
    <source>
        <dbReference type="ARBA" id="ARBA00022737"/>
    </source>
</evidence>
<dbReference type="SMART" id="SM00248">
    <property type="entry name" value="ANK"/>
    <property type="match status" value="3"/>
</dbReference>
<sequence length="873" mass="100420">MAHPRRQGLHLNKSESVSNSYTYYNKTFDDITDLFLFACSHGDYILAYDLLQRGDVKADVSDKMGKSALHLVIENKHFEVVKVLLNTIPYEQFRDALLLAIYLGHTNIIDFILNHQTYRTFSGKFLGPTDPQAYDDSQFSSDITPIILAAQYNRLSTVHYLLNHGERIQKPHLSMCSCNECVESAASDSFRQAQVRLSAYKGLSSEVYIALAYRDPILQAFELSHELRTSAKTEHYFSEEYKKLANQLSLFVARLLDNVRGHEELEIILNKTGLPHEEKYETLARFGLAVQYREKPFVSHSNCQQKLNEIWYENISFLTNVDAFKRAMFYVGYIICFPFIALAHYILPKSKIGSLCQQPNLKFKVYIASYFIFIALIITSSYFSIIDLATTKFLSDYNPTIYKNYIQLIFKNDDLRNDLINYINTTNDTVVNCDISLRFIKPNVFQIAIFIWIIGFTWNKFNQIASLGIRVYLKVPTFSCSLFFIFSFYPIVLEQRAFIDASNTNSSSTIISVIDGNITIPDNAKCSDYFYELLNQTIQLPNNTGDNSNSDNGSTGATDICQQSPDYDTLSKIGPYPAIYYFGQSFQITLLTTFFTLLLNVGQPGLPDRGYELITRSCFKPDPNSYLSGFDSVISSVGFILYGLFTFICVTVLINTLIVMLEQTIQNIDDRADIEWKFARSKLYMEYIQDDSFLPVPFNICSSPASIINLMKRITQMISTRRISKNNNIKKIPTQNRVENLLYLNIGGHPSNNDKMNTKSELDDFKNEKIFQRKRSYVANDSLTYKIVIERVVKRFLLYYKNSRIGLDEGQDALQLKEMKHDVASFSFELFHEIEGLVELKDTIKNSMNKLNKNLKDTFNLEQIKLHLSNRKE</sequence>
<dbReference type="GO" id="GO:0034703">
    <property type="term" value="C:cation channel complex"/>
    <property type="evidence" value="ECO:0007669"/>
    <property type="project" value="TreeGrafter"/>
</dbReference>
<keyword evidence="5" id="KW-0812">Transmembrane</keyword>
<dbReference type="Pfam" id="PF12796">
    <property type="entry name" value="Ank_2"/>
    <property type="match status" value="1"/>
</dbReference>
<feature type="domain" description="Transient receptor ion channel" evidence="6">
    <location>
        <begin position="176"/>
        <end position="238"/>
    </location>
</feature>
<comment type="caution">
    <text evidence="7">The sequence shown here is derived from an EMBL/GenBank/DDBJ whole genome shotgun (WGS) entry which is preliminary data.</text>
</comment>
<evidence type="ECO:0000256" key="3">
    <source>
        <dbReference type="ARBA" id="ARBA00023065"/>
    </source>
</evidence>
<dbReference type="GO" id="GO:0070679">
    <property type="term" value="F:inositol 1,4,5 trisphosphate binding"/>
    <property type="evidence" value="ECO:0007669"/>
    <property type="project" value="TreeGrafter"/>
</dbReference>
<dbReference type="PRINTS" id="PR01097">
    <property type="entry name" value="TRNSRECEPTRP"/>
</dbReference>
<dbReference type="SUPFAM" id="SSF48403">
    <property type="entry name" value="Ankyrin repeat"/>
    <property type="match status" value="1"/>
</dbReference>
<dbReference type="GO" id="GO:0005886">
    <property type="term" value="C:plasma membrane"/>
    <property type="evidence" value="ECO:0007669"/>
    <property type="project" value="TreeGrafter"/>
</dbReference>
<dbReference type="Gene3D" id="1.25.40.20">
    <property type="entry name" value="Ankyrin repeat-containing domain"/>
    <property type="match status" value="1"/>
</dbReference>
<dbReference type="InterPro" id="IPR002110">
    <property type="entry name" value="Ankyrin_rpt"/>
</dbReference>
<feature type="transmembrane region" description="Helical" evidence="5">
    <location>
        <begin position="439"/>
        <end position="459"/>
    </location>
</feature>
<keyword evidence="4" id="KW-0407">Ion channel</keyword>
<dbReference type="EMBL" id="CAJOBF010000930">
    <property type="protein sequence ID" value="CAF3890605.1"/>
    <property type="molecule type" value="Genomic_DNA"/>
</dbReference>
<dbReference type="EMBL" id="CAJNRG010013301">
    <property type="protein sequence ID" value="CAF2147116.1"/>
    <property type="molecule type" value="Genomic_DNA"/>
</dbReference>
<evidence type="ECO:0000256" key="5">
    <source>
        <dbReference type="SAM" id="Phobius"/>
    </source>
</evidence>
<feature type="transmembrane region" description="Helical" evidence="5">
    <location>
        <begin position="578"/>
        <end position="599"/>
    </location>
</feature>
<evidence type="ECO:0000256" key="1">
    <source>
        <dbReference type="ARBA" id="ARBA00022448"/>
    </source>
</evidence>
<keyword evidence="3" id="KW-0406">Ion transport</keyword>
<feature type="transmembrane region" description="Helical" evidence="5">
    <location>
        <begin position="367"/>
        <end position="386"/>
    </location>
</feature>
<keyword evidence="5" id="KW-0472">Membrane</keyword>
<dbReference type="Proteomes" id="UP000663842">
    <property type="component" value="Unassembled WGS sequence"/>
</dbReference>
<accession>A0A816XIQ5</accession>
<keyword evidence="1" id="KW-0813">Transport</keyword>
<dbReference type="GO" id="GO:0015279">
    <property type="term" value="F:store-operated calcium channel activity"/>
    <property type="evidence" value="ECO:0007669"/>
    <property type="project" value="TreeGrafter"/>
</dbReference>
<dbReference type="InterPro" id="IPR036770">
    <property type="entry name" value="Ankyrin_rpt-contain_sf"/>
</dbReference>
<dbReference type="AlphaFoldDB" id="A0A816XIQ5"/>
<name>A0A816XIQ5_9BILA</name>
<dbReference type="PANTHER" id="PTHR10117:SF54">
    <property type="entry name" value="TRANSIENT RECEPTOR POTENTIAL-GAMMA PROTEIN"/>
    <property type="match status" value="1"/>
</dbReference>
<dbReference type="SMART" id="SM01420">
    <property type="entry name" value="TRP_2"/>
    <property type="match status" value="1"/>
</dbReference>
<evidence type="ECO:0000259" key="6">
    <source>
        <dbReference type="SMART" id="SM01420"/>
    </source>
</evidence>
<feature type="transmembrane region" description="Helical" evidence="5">
    <location>
        <begin position="471"/>
        <end position="492"/>
    </location>
</feature>
<evidence type="ECO:0000313" key="7">
    <source>
        <dbReference type="EMBL" id="CAF2147116.1"/>
    </source>
</evidence>
<reference evidence="7" key="1">
    <citation type="submission" date="2021-02" db="EMBL/GenBank/DDBJ databases">
        <authorList>
            <person name="Nowell W R."/>
        </authorList>
    </citation>
    <scope>NUCLEOTIDE SEQUENCE</scope>
</reference>
<organism evidence="7 9">
    <name type="scientific">Rotaria magnacalcarata</name>
    <dbReference type="NCBI Taxonomy" id="392030"/>
    <lineage>
        <taxon>Eukaryota</taxon>
        <taxon>Metazoa</taxon>
        <taxon>Spiralia</taxon>
        <taxon>Gnathifera</taxon>
        <taxon>Rotifera</taxon>
        <taxon>Eurotatoria</taxon>
        <taxon>Bdelloidea</taxon>
        <taxon>Philodinida</taxon>
        <taxon>Philodinidae</taxon>
        <taxon>Rotaria</taxon>
    </lineage>
</organism>